<sequence length="148" mass="16079">MPNEQLAPFQDLAKCTEAAERQALEQLALAGTQEAARSTIEFALGIVNSANQLLAKCAPEIRRQLERNEGCIDTASVERLLRVVLAAFRYLRGQRGNAGFGALALEKTLSNAMIACANAHLGLRIWDGLMLLRDLLLEHAKAHVAADT</sequence>
<evidence type="ECO:0000313" key="2">
    <source>
        <dbReference type="Proteomes" id="UP001143981"/>
    </source>
</evidence>
<gene>
    <name evidence="1" type="ORF">LPJ61_005288</name>
</gene>
<organism evidence="1 2">
    <name type="scientific">Coemansia biformis</name>
    <dbReference type="NCBI Taxonomy" id="1286918"/>
    <lineage>
        <taxon>Eukaryota</taxon>
        <taxon>Fungi</taxon>
        <taxon>Fungi incertae sedis</taxon>
        <taxon>Zoopagomycota</taxon>
        <taxon>Kickxellomycotina</taxon>
        <taxon>Kickxellomycetes</taxon>
        <taxon>Kickxellales</taxon>
        <taxon>Kickxellaceae</taxon>
        <taxon>Coemansia</taxon>
    </lineage>
</organism>
<feature type="non-terminal residue" evidence="1">
    <location>
        <position position="148"/>
    </location>
</feature>
<evidence type="ECO:0000313" key="1">
    <source>
        <dbReference type="EMBL" id="KAJ1726293.1"/>
    </source>
</evidence>
<proteinExistence type="predicted"/>
<protein>
    <submittedName>
        <fullName evidence="1">Uncharacterized protein</fullName>
    </submittedName>
</protein>
<comment type="caution">
    <text evidence="1">The sequence shown here is derived from an EMBL/GenBank/DDBJ whole genome shotgun (WGS) entry which is preliminary data.</text>
</comment>
<reference evidence="1" key="1">
    <citation type="submission" date="2022-07" db="EMBL/GenBank/DDBJ databases">
        <title>Phylogenomic reconstructions and comparative analyses of Kickxellomycotina fungi.</title>
        <authorList>
            <person name="Reynolds N.K."/>
            <person name="Stajich J.E."/>
            <person name="Barry K."/>
            <person name="Grigoriev I.V."/>
            <person name="Crous P."/>
            <person name="Smith M.E."/>
        </authorList>
    </citation>
    <scope>NUCLEOTIDE SEQUENCE</scope>
    <source>
        <strain evidence="1">BCRC 34381</strain>
    </source>
</reference>
<keyword evidence="2" id="KW-1185">Reference proteome</keyword>
<dbReference type="Proteomes" id="UP001143981">
    <property type="component" value="Unassembled WGS sequence"/>
</dbReference>
<dbReference type="EMBL" id="JANBOI010001644">
    <property type="protein sequence ID" value="KAJ1726293.1"/>
    <property type="molecule type" value="Genomic_DNA"/>
</dbReference>
<name>A0A9W8CVY3_9FUNG</name>
<dbReference type="OrthoDB" id="5595004at2759"/>
<dbReference type="AlphaFoldDB" id="A0A9W8CVY3"/>
<accession>A0A9W8CVY3</accession>